<protein>
    <recommendedName>
        <fullName evidence="4">TOG domain-containing protein</fullName>
    </recommendedName>
</protein>
<dbReference type="GO" id="GO:0005829">
    <property type="term" value="C:cytosol"/>
    <property type="evidence" value="ECO:0007669"/>
    <property type="project" value="TreeGrafter"/>
</dbReference>
<dbReference type="GO" id="GO:0019887">
    <property type="term" value="F:protein kinase regulator activity"/>
    <property type="evidence" value="ECO:0007669"/>
    <property type="project" value="TreeGrafter"/>
</dbReference>
<dbReference type="Pfam" id="PF24984">
    <property type="entry name" value="HEAT_EF3_GNC1"/>
    <property type="match status" value="1"/>
</dbReference>
<dbReference type="InterPro" id="IPR011989">
    <property type="entry name" value="ARM-like"/>
</dbReference>
<dbReference type="Gene3D" id="1.25.10.10">
    <property type="entry name" value="Leucine-rich Repeat Variant"/>
    <property type="match status" value="6"/>
</dbReference>
<feature type="region of interest" description="Disordered" evidence="3">
    <location>
        <begin position="873"/>
        <end position="894"/>
    </location>
</feature>
<feature type="repeat" description="HEAT" evidence="2">
    <location>
        <begin position="1144"/>
        <end position="1180"/>
    </location>
</feature>
<evidence type="ECO:0000256" key="2">
    <source>
        <dbReference type="PROSITE-ProRule" id="PRU00103"/>
    </source>
</evidence>
<dbReference type="Pfam" id="PF23271">
    <property type="entry name" value="HEAT_GCN1"/>
    <property type="match status" value="1"/>
</dbReference>
<dbReference type="InterPro" id="IPR034085">
    <property type="entry name" value="TOG"/>
</dbReference>
<feature type="compositionally biased region" description="Basic and acidic residues" evidence="3">
    <location>
        <begin position="488"/>
        <end position="502"/>
    </location>
</feature>
<feature type="domain" description="TOG" evidence="4">
    <location>
        <begin position="1964"/>
        <end position="2204"/>
    </location>
</feature>
<feature type="repeat" description="HEAT" evidence="2">
    <location>
        <begin position="1223"/>
        <end position="1261"/>
    </location>
</feature>
<evidence type="ECO:0000259" key="4">
    <source>
        <dbReference type="SMART" id="SM01349"/>
    </source>
</evidence>
<dbReference type="GO" id="GO:0034198">
    <property type="term" value="P:cellular response to amino acid starvation"/>
    <property type="evidence" value="ECO:0007669"/>
    <property type="project" value="TreeGrafter"/>
</dbReference>
<dbReference type="InterPro" id="IPR021133">
    <property type="entry name" value="HEAT_type_2"/>
</dbReference>
<dbReference type="PANTHER" id="PTHR23346:SF7">
    <property type="entry name" value="STALLED RIBOSOME SENSOR GCN1"/>
    <property type="match status" value="1"/>
</dbReference>
<feature type="compositionally biased region" description="Low complexity" evidence="3">
    <location>
        <begin position="92"/>
        <end position="111"/>
    </location>
</feature>
<evidence type="ECO:0000256" key="1">
    <source>
        <dbReference type="ARBA" id="ARBA00022737"/>
    </source>
</evidence>
<dbReference type="PANTHER" id="PTHR23346">
    <property type="entry name" value="TRANSLATIONAL ACTIVATOR GCN1-RELATED"/>
    <property type="match status" value="1"/>
</dbReference>
<feature type="compositionally biased region" description="Basic and acidic residues" evidence="3">
    <location>
        <begin position="519"/>
        <end position="528"/>
    </location>
</feature>
<reference evidence="5" key="1">
    <citation type="submission" date="2021-01" db="EMBL/GenBank/DDBJ databases">
        <authorList>
            <person name="Corre E."/>
            <person name="Pelletier E."/>
            <person name="Niang G."/>
            <person name="Scheremetjew M."/>
            <person name="Finn R."/>
            <person name="Kale V."/>
            <person name="Holt S."/>
            <person name="Cochrane G."/>
            <person name="Meng A."/>
            <person name="Brown T."/>
            <person name="Cohen L."/>
        </authorList>
    </citation>
    <scope>NUCLEOTIDE SEQUENCE</scope>
    <source>
        <strain evidence="5">308</strain>
    </source>
</reference>
<feature type="region of interest" description="Disordered" evidence="3">
    <location>
        <begin position="459"/>
        <end position="528"/>
    </location>
</feature>
<evidence type="ECO:0000256" key="3">
    <source>
        <dbReference type="SAM" id="MobiDB-lite"/>
    </source>
</evidence>
<dbReference type="Pfam" id="PF24987">
    <property type="entry name" value="HEAT_EF3_N"/>
    <property type="match status" value="2"/>
</dbReference>
<dbReference type="GO" id="GO:0006417">
    <property type="term" value="P:regulation of translation"/>
    <property type="evidence" value="ECO:0007669"/>
    <property type="project" value="TreeGrafter"/>
</dbReference>
<feature type="domain" description="TOG" evidence="4">
    <location>
        <begin position="1046"/>
        <end position="1278"/>
    </location>
</feature>
<dbReference type="InterPro" id="IPR016024">
    <property type="entry name" value="ARM-type_fold"/>
</dbReference>
<dbReference type="InterPro" id="IPR057546">
    <property type="entry name" value="HEAT_GCN1"/>
</dbReference>
<dbReference type="SUPFAM" id="SSF48371">
    <property type="entry name" value="ARM repeat"/>
    <property type="match status" value="3"/>
</dbReference>
<sequence length="2380" mass="255312">MYAALGHLLLNVNDDKLVGQAGMVVCSSIIDVGTNPTPLVPVAPKKTLGASKASARGGGKGGTGKKKKADIDEMLLLGLSAKPTKKKGGTAGAKKASTSTSKASSLTNTSSSPPPDTSVQLRTLLDMLSQKQELIIRLIPSAAKTGLSVLASTPSSKTHSTTQSCTDGAAASALLLALGESSDAPPPSYVYGAALVNAPGVPMTVGRYSSIVEDPATYLKGAAGGALCRAALSTHQQTRDAAFWALDTIFKFSTVDTLQVLTDVLYEVACGAAKDLEMDAKKEISDKVRREALDRKNLICSGVSGAGFMILKRALFQGGQDDVGKALILSCVGGEIPEFLKEHVETFSTEATASTIIEIATDGALPDTIAKASLKVLLELCGLAEEELDKLLEDEDYDGEDDGPLRAWILEHMGAALSNVLIKCVENVEIISKEDVHVYRHEPGQLYRGTTAVSNAQVKSNKNLQKKRVARGTRKGDFGAGAEEEEWERQLREEMEQKKREVTGSSASAGASSPAPVELTKEEKTQLHQQTVRREQITILLSTMRRSASAATALCSKDVEIGNACLLVVAPPLIQLMVSACPAASILHLSDLAEHTLVQVAAGAYELPEECHVHIAKSLHWSSGADTNAIAPMSAVLEDMEGCGTDGLSVNTFKFLWPILRRALSGDRTLPGTENIINIVALNLSSVASMRREVSNSLLEFLGTDRRRSAVPNPAQVLANLYTIENVSSHDLAILLGDMGCTHSVSAVRAAAMGALGAVMDLRLGLHPLLEGRVWAAMHDEDTKVMTEAKTTWQKLGGGPPGKMYAMTLLPLLGHKEGEVAAAAAKAVAVATQMLPDTASQTMKRLCDIYLNAFPSIIEERKKKKTQEQLLKEQFMGKKKETEKKGGEDGKDSDTKIRTRKGICACLSALADPHHTIDFTHYDILTILATLTAHGLADPHEATRALSVSAARDIVERFGSENAILEVLLPQLETVLQTGLADGEKAPRSIAATDARKTGAVILLGSAALHLVDDVEGINRSVDMLLGALATPSETVQHNVATCLSKLMKKGCTPSRTETIVGSLLDKTLNGKSLALRRGSAYGLSAAIQGGGVSSLKKFGVVAGLDEALNSPQSSWQKKEGALFAIELFSGRLKLLFEPYVIGLLPSLLKAFSDGNNHVRTAASDTAGVLMAKLSTHGVKLILPAILGAFDDPSWRTKAASIYMLGSMSKCAPKQLGSCLPRVVPKLVEATSDTHPKVKGAAEEALETISGVVRNPEIASMGKVLFEALKDPTGSTKTALEGLLATEFVHAIDPPGLALLMPILIRGLRDRSAVNKRYAALITGNMCTMIDDPKRDFKPYLPNLMPGLKAAVVDPIPDVRTTAAKSLGSLTRGLGQDALLDLRPWLVDTLQSELGTAVERSGAAQGLTEVLIASGTDVIENVMVQEILPLRKHPKAVTREGVMWVLTFMPSSLGQAFAPLIAAALPALVGGLSDSKESVREVALRAGKVIIRTVGRSHVDLILPCLEDGLVDENWRIRVSSLTLLGDLLSMIGGGVNGRGVSEEDDARQAERVQAQIALVLGAEKRQRVLSSLYMSRSDNSAEVRHNAVQVWKSIVSVTPRTIREILGIIVLQIVSSLASGNADRIEVGSRCLGEIVRKLGDAVLPEVIPILRDELQDRDQDKRRGVCVGLAEMIRQASKEQTVKYLEVLSKAVRDALCDDVESVRRMAAECFQSLYNVVGSRALDEVVPTLLVQMENAYDEFLKARALNGLTEILRVRSRELLPYLVPKLIASPMTVHHANALGSIAAVTGGSLHMHYNVLIPALIRELGCFALKPEEEEIKREEAVRACARSVCRFVDTAGLSLLCFEIANKCVHDKPSIRRESCWMFGVIPEERKEIQDFYEQIPIFFRELLHRMNDDNSEVLLAANKSLKSLSSHVPADELLHNLEFCRNLIASMVSDSRRRKGGVGDGEFLMPGFNIKNGLEPLIPIYQRGILYGNSNIREVAASGLGELLVITSPKFLAGPFIIKMTGPLLRIVGDRNPSGVKVAIIKTLGLILIKGGPALRAFVPQFQTTFVKALSDPTRQVRVESTKALALLMPLSLRLDPLIKELVGGSMGNSSANSMIESAGSTAVQTATLDALAVVLKNGGKKARIPGSLTSSLSTGRDLIVHEDEGIRECAAKVVGAACGVMGIEKSLPIIEDILTESNDNTDAKHGRACAIFQICESVGPLLGNEMHAMILSALKPLLIDENNLVREASATAGGCFLGCVPDALLHMKDLEQLLLRLMNSKEDISVHRGIARGLCYAVVKNPDLFLGKSGVTIISAGQKLAMSSIQKVQLPFNDFLWLAFKVKEGNDVALQDYLNNADDEQSRSMKSLHTKVLVKMKKLGCFDELQL</sequence>
<organism evidence="5">
    <name type="scientific">Corethron hystrix</name>
    <dbReference type="NCBI Taxonomy" id="216773"/>
    <lineage>
        <taxon>Eukaryota</taxon>
        <taxon>Sar</taxon>
        <taxon>Stramenopiles</taxon>
        <taxon>Ochrophyta</taxon>
        <taxon>Bacillariophyta</taxon>
        <taxon>Coscinodiscophyceae</taxon>
        <taxon>Corethrophycidae</taxon>
        <taxon>Corethrales</taxon>
        <taxon>Corethraceae</taxon>
        <taxon>Corethron</taxon>
    </lineage>
</organism>
<feature type="region of interest" description="Disordered" evidence="3">
    <location>
        <begin position="48"/>
        <end position="67"/>
    </location>
</feature>
<name>A0A7S1FSZ1_9STRA</name>
<feature type="region of interest" description="Disordered" evidence="3">
    <location>
        <begin position="83"/>
        <end position="119"/>
    </location>
</feature>
<gene>
    <name evidence="5" type="ORF">CHYS00102_LOCUS15434</name>
</gene>
<feature type="repeat" description="HEAT" evidence="2">
    <location>
        <begin position="1344"/>
        <end position="1382"/>
    </location>
</feature>
<proteinExistence type="predicted"/>
<feature type="compositionally biased region" description="Basic residues" evidence="3">
    <location>
        <begin position="464"/>
        <end position="473"/>
    </location>
</feature>
<feature type="compositionally biased region" description="Low complexity" evidence="3">
    <location>
        <begin position="504"/>
        <end position="516"/>
    </location>
</feature>
<accession>A0A7S1FSZ1</accession>
<dbReference type="PROSITE" id="PS50077">
    <property type="entry name" value="HEAT_REPEAT"/>
    <property type="match status" value="3"/>
</dbReference>
<keyword evidence="1" id="KW-0677">Repeat</keyword>
<dbReference type="EMBL" id="HBFR01021415">
    <property type="protein sequence ID" value="CAD8888236.1"/>
    <property type="molecule type" value="Transcribed_RNA"/>
</dbReference>
<dbReference type="SMART" id="SM01349">
    <property type="entry name" value="TOG"/>
    <property type="match status" value="2"/>
</dbReference>
<evidence type="ECO:0000313" key="5">
    <source>
        <dbReference type="EMBL" id="CAD8888236.1"/>
    </source>
</evidence>